<accession>A0ACC2V1I7</accession>
<gene>
    <name evidence="1" type="ORF">QFC19_008556</name>
</gene>
<reference evidence="1" key="1">
    <citation type="submission" date="2023-04" db="EMBL/GenBank/DDBJ databases">
        <title>Draft Genome sequencing of Naganishia species isolated from polar environments using Oxford Nanopore Technology.</title>
        <authorList>
            <person name="Leo P."/>
            <person name="Venkateswaran K."/>
        </authorList>
    </citation>
    <scope>NUCLEOTIDE SEQUENCE</scope>
    <source>
        <strain evidence="1">MNA-CCFEE 5261</strain>
    </source>
</reference>
<protein>
    <submittedName>
        <fullName evidence="1">Uncharacterized protein</fullName>
    </submittedName>
</protein>
<keyword evidence="2" id="KW-1185">Reference proteome</keyword>
<dbReference type="EMBL" id="JASBWR010000129">
    <property type="protein sequence ID" value="KAJ9092958.1"/>
    <property type="molecule type" value="Genomic_DNA"/>
</dbReference>
<sequence>MPFPPRPPPQSGFPFDAFMQPGQIPPPPMVLPLGGAPNYQAGAVMDPLTAILSIVVVAGMYWGFKNGTGGFSGLKLGGGGSGAPPTSDGVKEAEDPKKSSKSSSSSKDKKGEEKWVNMIPLEHISSSNVELAF</sequence>
<organism evidence="1 2">
    <name type="scientific">Naganishia cerealis</name>
    <dbReference type="NCBI Taxonomy" id="610337"/>
    <lineage>
        <taxon>Eukaryota</taxon>
        <taxon>Fungi</taxon>
        <taxon>Dikarya</taxon>
        <taxon>Basidiomycota</taxon>
        <taxon>Agaricomycotina</taxon>
        <taxon>Tremellomycetes</taxon>
        <taxon>Filobasidiales</taxon>
        <taxon>Filobasidiaceae</taxon>
        <taxon>Naganishia</taxon>
    </lineage>
</organism>
<comment type="caution">
    <text evidence="1">The sequence shown here is derived from an EMBL/GenBank/DDBJ whole genome shotgun (WGS) entry which is preliminary data.</text>
</comment>
<evidence type="ECO:0000313" key="1">
    <source>
        <dbReference type="EMBL" id="KAJ9092958.1"/>
    </source>
</evidence>
<evidence type="ECO:0000313" key="2">
    <source>
        <dbReference type="Proteomes" id="UP001241377"/>
    </source>
</evidence>
<proteinExistence type="predicted"/>
<dbReference type="Proteomes" id="UP001241377">
    <property type="component" value="Unassembled WGS sequence"/>
</dbReference>
<name>A0ACC2V1I7_9TREE</name>